<keyword evidence="2" id="KW-1015">Disulfide bond</keyword>
<reference evidence="4 5" key="1">
    <citation type="submission" date="2020-03" db="EMBL/GenBank/DDBJ databases">
        <title>Dissostichus mawsoni Genome sequencing and assembly.</title>
        <authorList>
            <person name="Park H."/>
        </authorList>
    </citation>
    <scope>NUCLEOTIDE SEQUENCE [LARGE SCALE GENOMIC DNA]</scope>
    <source>
        <strain evidence="4">DM0001</strain>
        <tissue evidence="4">Muscle</tissue>
    </source>
</reference>
<dbReference type="InterPro" id="IPR036179">
    <property type="entry name" value="Ig-like_dom_sf"/>
</dbReference>
<dbReference type="GO" id="GO:0016020">
    <property type="term" value="C:membrane"/>
    <property type="evidence" value="ECO:0007669"/>
    <property type="project" value="UniProtKB-SubCell"/>
</dbReference>
<evidence type="ECO:0000259" key="3">
    <source>
        <dbReference type="PROSITE" id="PS50835"/>
    </source>
</evidence>
<dbReference type="InterPro" id="IPR007110">
    <property type="entry name" value="Ig-like_dom"/>
</dbReference>
<organism evidence="4 5">
    <name type="scientific">Dissostichus mawsoni</name>
    <name type="common">Antarctic cod</name>
    <dbReference type="NCBI Taxonomy" id="36200"/>
    <lineage>
        <taxon>Eukaryota</taxon>
        <taxon>Metazoa</taxon>
        <taxon>Chordata</taxon>
        <taxon>Craniata</taxon>
        <taxon>Vertebrata</taxon>
        <taxon>Euteleostomi</taxon>
        <taxon>Actinopterygii</taxon>
        <taxon>Neopterygii</taxon>
        <taxon>Teleostei</taxon>
        <taxon>Neoteleostei</taxon>
        <taxon>Acanthomorphata</taxon>
        <taxon>Eupercaria</taxon>
        <taxon>Perciformes</taxon>
        <taxon>Notothenioidei</taxon>
        <taxon>Nototheniidae</taxon>
        <taxon>Dissostichus</taxon>
    </lineage>
</organism>
<dbReference type="InterPro" id="IPR003599">
    <property type="entry name" value="Ig_sub"/>
</dbReference>
<sequence>MYTLSDDATGYGPIFEEEPVDVVYTEDSPDGRISMNCRARANPLLHTEEVTYRWIFNEFPVFLYTDRRRFVSQKNGNLYISKVEAQDAGNYSCFVSSPITGKSVFSKFIPLIPYPPRMVSTY</sequence>
<feature type="domain" description="Ig-like" evidence="3">
    <location>
        <begin position="13"/>
        <end position="105"/>
    </location>
</feature>
<dbReference type="SMART" id="SM00409">
    <property type="entry name" value="IG"/>
    <property type="match status" value="1"/>
</dbReference>
<keyword evidence="1" id="KW-0677">Repeat</keyword>
<dbReference type="SUPFAM" id="SSF48726">
    <property type="entry name" value="Immunoglobulin"/>
    <property type="match status" value="1"/>
</dbReference>
<protein>
    <recommendedName>
        <fullName evidence="3">Ig-like domain-containing protein</fullName>
    </recommendedName>
</protein>
<dbReference type="PANTHER" id="PTHR44170:SF6">
    <property type="entry name" value="CONTACTIN"/>
    <property type="match status" value="1"/>
</dbReference>
<dbReference type="Pfam" id="PF13927">
    <property type="entry name" value="Ig_3"/>
    <property type="match status" value="1"/>
</dbReference>
<dbReference type="InterPro" id="IPR013783">
    <property type="entry name" value="Ig-like_fold"/>
</dbReference>
<evidence type="ECO:0000313" key="4">
    <source>
        <dbReference type="EMBL" id="KAF3859568.1"/>
    </source>
</evidence>
<keyword evidence="5" id="KW-1185">Reference proteome</keyword>
<gene>
    <name evidence="4" type="ORF">F7725_021967</name>
</gene>
<dbReference type="EMBL" id="JAAKFY010000003">
    <property type="protein sequence ID" value="KAF3859568.1"/>
    <property type="molecule type" value="Genomic_DNA"/>
</dbReference>
<dbReference type="Proteomes" id="UP000518266">
    <property type="component" value="Unassembled WGS sequence"/>
</dbReference>
<proteinExistence type="predicted"/>
<evidence type="ECO:0000256" key="1">
    <source>
        <dbReference type="ARBA" id="ARBA00022737"/>
    </source>
</evidence>
<dbReference type="OrthoDB" id="5982258at2759"/>
<dbReference type="AlphaFoldDB" id="A0A7J5ZGR9"/>
<name>A0A7J5ZGR9_DISMA</name>
<dbReference type="GO" id="GO:0098609">
    <property type="term" value="P:cell-cell adhesion"/>
    <property type="evidence" value="ECO:0007669"/>
    <property type="project" value="TreeGrafter"/>
</dbReference>
<evidence type="ECO:0000313" key="5">
    <source>
        <dbReference type="Proteomes" id="UP000518266"/>
    </source>
</evidence>
<comment type="caution">
    <text evidence="4">The sequence shown here is derived from an EMBL/GenBank/DDBJ whole genome shotgun (WGS) entry which is preliminary data.</text>
</comment>
<dbReference type="Gene3D" id="2.60.40.10">
    <property type="entry name" value="Immunoglobulins"/>
    <property type="match status" value="1"/>
</dbReference>
<accession>A0A7J5ZGR9</accession>
<evidence type="ECO:0000256" key="2">
    <source>
        <dbReference type="ARBA" id="ARBA00023157"/>
    </source>
</evidence>
<dbReference type="PANTHER" id="PTHR44170">
    <property type="entry name" value="PROTEIN SIDEKICK"/>
    <property type="match status" value="1"/>
</dbReference>
<dbReference type="PROSITE" id="PS50835">
    <property type="entry name" value="IG_LIKE"/>
    <property type="match status" value="1"/>
</dbReference>